<dbReference type="SUPFAM" id="SSF56037">
    <property type="entry name" value="PheT/TilS domain"/>
    <property type="match status" value="1"/>
</dbReference>
<comment type="subcellular location">
    <subcellularLocation>
        <location evidence="1 8">Cytoplasm</location>
    </subcellularLocation>
</comment>
<evidence type="ECO:0000256" key="7">
    <source>
        <dbReference type="ARBA" id="ARBA00048539"/>
    </source>
</evidence>
<dbReference type="AlphaFoldDB" id="A0A417YH81"/>
<keyword evidence="4 8" id="KW-0819">tRNA processing</keyword>
<reference evidence="10 11" key="1">
    <citation type="journal article" date="2007" name="Int. J. Syst. Evol. Microbiol.">
        <title>Oceanobacillus profundus sp. nov., isolated from a deep-sea sediment core.</title>
        <authorList>
            <person name="Kim Y.G."/>
            <person name="Choi D.H."/>
            <person name="Hyun S."/>
            <person name="Cho B.C."/>
        </authorList>
    </citation>
    <scope>NUCLEOTIDE SEQUENCE [LARGE SCALE GENOMIC DNA]</scope>
    <source>
        <strain evidence="10 11">DSM 18246</strain>
    </source>
</reference>
<evidence type="ECO:0000256" key="2">
    <source>
        <dbReference type="ARBA" id="ARBA00022490"/>
    </source>
</evidence>
<organism evidence="10 11">
    <name type="scientific">Oceanobacillus profundus</name>
    <dbReference type="NCBI Taxonomy" id="372463"/>
    <lineage>
        <taxon>Bacteria</taxon>
        <taxon>Bacillati</taxon>
        <taxon>Bacillota</taxon>
        <taxon>Bacilli</taxon>
        <taxon>Bacillales</taxon>
        <taxon>Bacillaceae</taxon>
        <taxon>Oceanobacillus</taxon>
    </lineage>
</organism>
<name>A0A417YH81_9BACI</name>
<dbReference type="GO" id="GO:0005737">
    <property type="term" value="C:cytoplasm"/>
    <property type="evidence" value="ECO:0007669"/>
    <property type="project" value="UniProtKB-SubCell"/>
</dbReference>
<evidence type="ECO:0000256" key="6">
    <source>
        <dbReference type="ARBA" id="ARBA00022840"/>
    </source>
</evidence>
<evidence type="ECO:0000256" key="3">
    <source>
        <dbReference type="ARBA" id="ARBA00022598"/>
    </source>
</evidence>
<dbReference type="EC" id="6.3.4.19" evidence="8"/>
<dbReference type="RefSeq" id="WP_095314401.1">
    <property type="nucleotide sequence ID" value="NZ_JAUOPF010000018.1"/>
</dbReference>
<dbReference type="GO" id="GO:0032267">
    <property type="term" value="F:tRNA(Ile)-lysidine synthase activity"/>
    <property type="evidence" value="ECO:0007669"/>
    <property type="project" value="UniProtKB-EC"/>
</dbReference>
<dbReference type="Pfam" id="PF01171">
    <property type="entry name" value="ATP_bind_3"/>
    <property type="match status" value="1"/>
</dbReference>
<dbReference type="Proteomes" id="UP000285456">
    <property type="component" value="Unassembled WGS sequence"/>
</dbReference>
<protein>
    <recommendedName>
        <fullName evidence="8">tRNA(Ile)-lysidine synthase</fullName>
        <ecNumber evidence="8">6.3.4.19</ecNumber>
    </recommendedName>
    <alternativeName>
        <fullName evidence="8">tRNA(Ile)-2-lysyl-cytidine synthase</fullName>
    </alternativeName>
    <alternativeName>
        <fullName evidence="8">tRNA(Ile)-lysidine synthetase</fullName>
    </alternativeName>
</protein>
<dbReference type="NCBIfam" id="TIGR02432">
    <property type="entry name" value="lysidine_TilS_N"/>
    <property type="match status" value="1"/>
</dbReference>
<keyword evidence="11" id="KW-1185">Reference proteome</keyword>
<evidence type="ECO:0000259" key="9">
    <source>
        <dbReference type="SMART" id="SM00977"/>
    </source>
</evidence>
<dbReference type="NCBIfam" id="TIGR02433">
    <property type="entry name" value="lysidine_TilS_C"/>
    <property type="match status" value="1"/>
</dbReference>
<dbReference type="CDD" id="cd01992">
    <property type="entry name" value="TilS_N"/>
    <property type="match status" value="1"/>
</dbReference>
<evidence type="ECO:0000256" key="8">
    <source>
        <dbReference type="HAMAP-Rule" id="MF_01161"/>
    </source>
</evidence>
<comment type="similarity">
    <text evidence="8">Belongs to the tRNA(Ile)-lysidine synthase family.</text>
</comment>
<evidence type="ECO:0000313" key="10">
    <source>
        <dbReference type="EMBL" id="RHW32160.1"/>
    </source>
</evidence>
<proteinExistence type="inferred from homology"/>
<comment type="domain">
    <text evidence="8">The N-terminal region contains the highly conserved SGGXDS motif, predicted to be a P-loop motif involved in ATP binding.</text>
</comment>
<gene>
    <name evidence="8 10" type="primary">tilS</name>
    <name evidence="10" type="ORF">D1B32_10345</name>
</gene>
<dbReference type="InterPro" id="IPR012796">
    <property type="entry name" value="Lysidine-tRNA-synth_C"/>
</dbReference>
<dbReference type="GO" id="GO:0006400">
    <property type="term" value="P:tRNA modification"/>
    <property type="evidence" value="ECO:0007669"/>
    <property type="project" value="UniProtKB-UniRule"/>
</dbReference>
<dbReference type="SUPFAM" id="SSF82829">
    <property type="entry name" value="MesJ substrate recognition domain-like"/>
    <property type="match status" value="1"/>
</dbReference>
<evidence type="ECO:0000256" key="5">
    <source>
        <dbReference type="ARBA" id="ARBA00022741"/>
    </source>
</evidence>
<keyword evidence="2 8" id="KW-0963">Cytoplasm</keyword>
<keyword evidence="6 8" id="KW-0067">ATP-binding</keyword>
<evidence type="ECO:0000313" key="11">
    <source>
        <dbReference type="Proteomes" id="UP000285456"/>
    </source>
</evidence>
<dbReference type="EMBL" id="QWEH01000006">
    <property type="protein sequence ID" value="RHW32160.1"/>
    <property type="molecule type" value="Genomic_DNA"/>
</dbReference>
<dbReference type="PANTHER" id="PTHR43033">
    <property type="entry name" value="TRNA(ILE)-LYSIDINE SYNTHASE-RELATED"/>
    <property type="match status" value="1"/>
</dbReference>
<dbReference type="HAMAP" id="MF_01161">
    <property type="entry name" value="tRNA_Ile_lys_synt"/>
    <property type="match status" value="1"/>
</dbReference>
<dbReference type="SMART" id="SM00977">
    <property type="entry name" value="TilS_C"/>
    <property type="match status" value="1"/>
</dbReference>
<comment type="caution">
    <text evidence="10">The sequence shown here is derived from an EMBL/GenBank/DDBJ whole genome shotgun (WGS) entry which is preliminary data.</text>
</comment>
<evidence type="ECO:0000256" key="1">
    <source>
        <dbReference type="ARBA" id="ARBA00004496"/>
    </source>
</evidence>
<dbReference type="OrthoDB" id="9807403at2"/>
<dbReference type="InterPro" id="IPR012795">
    <property type="entry name" value="tRNA_Ile_lys_synt_N"/>
</dbReference>
<dbReference type="Pfam" id="PF11734">
    <property type="entry name" value="TilS_C"/>
    <property type="match status" value="1"/>
</dbReference>
<keyword evidence="5 8" id="KW-0547">Nucleotide-binding</keyword>
<dbReference type="PANTHER" id="PTHR43033:SF1">
    <property type="entry name" value="TRNA(ILE)-LYSIDINE SYNTHASE-RELATED"/>
    <property type="match status" value="1"/>
</dbReference>
<sequence length="472" mass="54048">MRQEILTFIKKHHLLKEGTTVIAGVSGGPDSMALLHFLNTIKQEWELTVIAASVDHQLRGEESLSDLQYVKRICEAWGIEFVGASLDVPAYQVKHKLGTEVAAREVRYRFFAEQMERYHADYLALGHHGDDQIETMLMKLARTASSSALTGIPVQRAFSTGMIIRPFLCVNKSMLETYCKKNQIEVRLDPTNEETDYTRNYYRNKIVPLIKERNDNIHRTAQHLSETLAEDEKYLREAAREMVNELIVFHAENKTASFDGNLFKNRAHALQRRAFHLILNYLYNDLPKDLSYTHEEQFFALLQRDEGNTQIDFPNGLKLENTYGKIIFYFSNHSKAPNSQPYSFLLDIPGKLELPGGSTITANFVEKHIAQDQFSHTFFTEQVVLPLHIRTRLPGDRMSWDGLNGSKKLKDIFIDAKIPIGERDGWPIVTDANGTILWLIGLKKSQLNSQQENGSIIQLNFEKGDYSRNNAL</sequence>
<evidence type="ECO:0000256" key="4">
    <source>
        <dbReference type="ARBA" id="ARBA00022694"/>
    </source>
</evidence>
<dbReference type="InterPro" id="IPR012094">
    <property type="entry name" value="tRNA_Ile_lys_synt"/>
</dbReference>
<dbReference type="Gene3D" id="3.40.50.620">
    <property type="entry name" value="HUPs"/>
    <property type="match status" value="1"/>
</dbReference>
<comment type="function">
    <text evidence="8">Ligates lysine onto the cytidine present at position 34 of the AUA codon-specific tRNA(Ile) that contains the anticodon CAU, in an ATP-dependent manner. Cytidine is converted to lysidine, thus changing the amino acid specificity of the tRNA from methionine to isoleucine.</text>
</comment>
<dbReference type="InterPro" id="IPR014729">
    <property type="entry name" value="Rossmann-like_a/b/a_fold"/>
</dbReference>
<feature type="binding site" evidence="8">
    <location>
        <begin position="26"/>
        <end position="31"/>
    </location>
    <ligand>
        <name>ATP</name>
        <dbReference type="ChEBI" id="CHEBI:30616"/>
    </ligand>
</feature>
<comment type="catalytic activity">
    <reaction evidence="7 8">
        <text>cytidine(34) in tRNA(Ile2) + L-lysine + ATP = lysidine(34) in tRNA(Ile2) + AMP + diphosphate + H(+)</text>
        <dbReference type="Rhea" id="RHEA:43744"/>
        <dbReference type="Rhea" id="RHEA-COMP:10625"/>
        <dbReference type="Rhea" id="RHEA-COMP:10670"/>
        <dbReference type="ChEBI" id="CHEBI:15378"/>
        <dbReference type="ChEBI" id="CHEBI:30616"/>
        <dbReference type="ChEBI" id="CHEBI:32551"/>
        <dbReference type="ChEBI" id="CHEBI:33019"/>
        <dbReference type="ChEBI" id="CHEBI:82748"/>
        <dbReference type="ChEBI" id="CHEBI:83665"/>
        <dbReference type="ChEBI" id="CHEBI:456215"/>
        <dbReference type="EC" id="6.3.4.19"/>
    </reaction>
</comment>
<keyword evidence="3 8" id="KW-0436">Ligase</keyword>
<accession>A0A417YH81</accession>
<dbReference type="Gene3D" id="3.30.465.60">
    <property type="match status" value="1"/>
</dbReference>
<dbReference type="InterPro" id="IPR011063">
    <property type="entry name" value="TilS/TtcA_N"/>
</dbReference>
<dbReference type="SUPFAM" id="SSF52402">
    <property type="entry name" value="Adenine nucleotide alpha hydrolases-like"/>
    <property type="match status" value="1"/>
</dbReference>
<feature type="domain" description="Lysidine-tRNA(Ile) synthetase C-terminal" evidence="9">
    <location>
        <begin position="387"/>
        <end position="459"/>
    </location>
</feature>
<dbReference type="GO" id="GO:0005524">
    <property type="term" value="F:ATP binding"/>
    <property type="evidence" value="ECO:0007669"/>
    <property type="project" value="UniProtKB-UniRule"/>
</dbReference>